<keyword evidence="1" id="KW-0472">Membrane</keyword>
<evidence type="ECO:0000313" key="2">
    <source>
        <dbReference type="EMBL" id="AKU90783.1"/>
    </source>
</evidence>
<dbReference type="RefSeq" id="WP_050725185.1">
    <property type="nucleotide sequence ID" value="NZ_CP012332.1"/>
</dbReference>
<sequence length="160" mass="16639">MEDQIVESLRASADAVRDTVYRGDEAKVQAVVSKSWTYFKRAHMHGGGIGTATLALLLLVAALRRPSPAARALVGWALGLGAVGYPAYWLIGGMLAPGLGGTAQAKEALWILAFPSAGILLLGVLGVLVLATIEFFVAPKPSGADQSLRSQPTDNRATGA</sequence>
<keyword evidence="1" id="KW-1133">Transmembrane helix</keyword>
<protein>
    <submittedName>
        <fullName evidence="2">Uncharacterized protein</fullName>
    </submittedName>
</protein>
<accession>A0A0K1PB74</accession>
<reference evidence="2 3" key="1">
    <citation type="submission" date="2015-08" db="EMBL/GenBank/DDBJ databases">
        <authorList>
            <person name="Babu N.S."/>
            <person name="Beckwith C.J."/>
            <person name="Beseler K.G."/>
            <person name="Brison A."/>
            <person name="Carone J.V."/>
            <person name="Caskin T.P."/>
            <person name="Diamond M."/>
            <person name="Durham M.E."/>
            <person name="Foxe J.M."/>
            <person name="Go M."/>
            <person name="Henderson B.A."/>
            <person name="Jones I.B."/>
            <person name="McGettigan J.A."/>
            <person name="Micheletti S.J."/>
            <person name="Nasrallah M.E."/>
            <person name="Ortiz D."/>
            <person name="Piller C.R."/>
            <person name="Privatt S.R."/>
            <person name="Schneider S.L."/>
            <person name="Sharp S."/>
            <person name="Smith T.C."/>
            <person name="Stanton J.D."/>
            <person name="Ullery H.E."/>
            <person name="Wilson R.J."/>
            <person name="Serrano M.G."/>
            <person name="Buck G."/>
            <person name="Lee V."/>
            <person name="Wang Y."/>
            <person name="Carvalho R."/>
            <person name="Voegtly L."/>
            <person name="Shi R."/>
            <person name="Duckworth R."/>
            <person name="Johnson A."/>
            <person name="Loviza R."/>
            <person name="Walstead R."/>
            <person name="Shah Z."/>
            <person name="Kiflezghi M."/>
            <person name="Wade K."/>
            <person name="Ball S.L."/>
            <person name="Bradley K.W."/>
            <person name="Asai D.J."/>
            <person name="Bowman C.A."/>
            <person name="Russell D.A."/>
            <person name="Pope W.H."/>
            <person name="Jacobs-Sera D."/>
            <person name="Hendrix R.W."/>
            <person name="Hatfull G.F."/>
        </authorList>
    </citation>
    <scope>NUCLEOTIDE SEQUENCE [LARGE SCALE GENOMIC DNA]</scope>
    <source>
        <strain evidence="2 3">DSM 27710</strain>
    </source>
</reference>
<feature type="transmembrane region" description="Helical" evidence="1">
    <location>
        <begin position="108"/>
        <end position="131"/>
    </location>
</feature>
<name>A0A0K1PB74_9BACT</name>
<gene>
    <name evidence="2" type="ORF">AKJ08_1170</name>
</gene>
<dbReference type="OrthoDB" id="289179at2"/>
<keyword evidence="3" id="KW-1185">Reference proteome</keyword>
<proteinExistence type="predicted"/>
<dbReference type="EMBL" id="CP012332">
    <property type="protein sequence ID" value="AKU90783.1"/>
    <property type="molecule type" value="Genomic_DNA"/>
</dbReference>
<organism evidence="2 3">
    <name type="scientific">Vulgatibacter incomptus</name>
    <dbReference type="NCBI Taxonomy" id="1391653"/>
    <lineage>
        <taxon>Bacteria</taxon>
        <taxon>Pseudomonadati</taxon>
        <taxon>Myxococcota</taxon>
        <taxon>Myxococcia</taxon>
        <taxon>Myxococcales</taxon>
        <taxon>Cystobacterineae</taxon>
        <taxon>Vulgatibacteraceae</taxon>
        <taxon>Vulgatibacter</taxon>
    </lineage>
</organism>
<keyword evidence="1" id="KW-0812">Transmembrane</keyword>
<evidence type="ECO:0000256" key="1">
    <source>
        <dbReference type="SAM" id="Phobius"/>
    </source>
</evidence>
<feature type="transmembrane region" description="Helical" evidence="1">
    <location>
        <begin position="42"/>
        <end position="61"/>
    </location>
</feature>
<evidence type="ECO:0000313" key="3">
    <source>
        <dbReference type="Proteomes" id="UP000055590"/>
    </source>
</evidence>
<feature type="transmembrane region" description="Helical" evidence="1">
    <location>
        <begin position="73"/>
        <end position="96"/>
    </location>
</feature>
<dbReference type="Proteomes" id="UP000055590">
    <property type="component" value="Chromosome"/>
</dbReference>
<dbReference type="AlphaFoldDB" id="A0A0K1PB74"/>
<dbReference type="KEGG" id="vin:AKJ08_1170"/>